<feature type="signal peptide" evidence="1">
    <location>
        <begin position="1"/>
        <end position="16"/>
    </location>
</feature>
<evidence type="ECO:0000313" key="2">
    <source>
        <dbReference type="EMBL" id="KAJ7712483.1"/>
    </source>
</evidence>
<accession>A0AAD7H4Y0</accession>
<sequence length="299" mass="32311">MHSALVTLALSAAVSATPTFTQIIEGVAGFAEAFQYPNFINVSAAGNYTGFAPDIVGRLDITDTYTGNELFTEYVFGLFTTMANKAANNETILIGYPQNQTVVSLGIEPPMAFASALALFNWGPAIGLVPVQIDSVLRFDDNAQVSQWDGILRRFAWTASTLEPAIAASVRAELKINGTDQEVLQQRAAIDICTAHTQYCTGANVQYASQDDCMDTMLNKKTFGQWYQIGEDSVICRYIHTGMVAYRPAVHCPHLSVSGGGMCRDRSFAVDATTQFALPMIGDNSLAALTALAGSHRRR</sequence>
<name>A0AAD7H4Y0_9AGAR</name>
<dbReference type="Proteomes" id="UP001215598">
    <property type="component" value="Unassembled WGS sequence"/>
</dbReference>
<gene>
    <name evidence="2" type="ORF">B0H16DRAFT_1624668</name>
</gene>
<proteinExistence type="predicted"/>
<keyword evidence="1" id="KW-0732">Signal</keyword>
<protein>
    <submittedName>
        <fullName evidence="2">Uncharacterized protein</fullName>
    </submittedName>
</protein>
<keyword evidence="3" id="KW-1185">Reference proteome</keyword>
<evidence type="ECO:0000256" key="1">
    <source>
        <dbReference type="SAM" id="SignalP"/>
    </source>
</evidence>
<dbReference type="AlphaFoldDB" id="A0AAD7H4Y0"/>
<comment type="caution">
    <text evidence="2">The sequence shown here is derived from an EMBL/GenBank/DDBJ whole genome shotgun (WGS) entry which is preliminary data.</text>
</comment>
<organism evidence="2 3">
    <name type="scientific">Mycena metata</name>
    <dbReference type="NCBI Taxonomy" id="1033252"/>
    <lineage>
        <taxon>Eukaryota</taxon>
        <taxon>Fungi</taxon>
        <taxon>Dikarya</taxon>
        <taxon>Basidiomycota</taxon>
        <taxon>Agaricomycotina</taxon>
        <taxon>Agaricomycetes</taxon>
        <taxon>Agaricomycetidae</taxon>
        <taxon>Agaricales</taxon>
        <taxon>Marasmiineae</taxon>
        <taxon>Mycenaceae</taxon>
        <taxon>Mycena</taxon>
    </lineage>
</organism>
<reference evidence="2" key="1">
    <citation type="submission" date="2023-03" db="EMBL/GenBank/DDBJ databases">
        <title>Massive genome expansion in bonnet fungi (Mycena s.s.) driven by repeated elements and novel gene families across ecological guilds.</title>
        <authorList>
            <consortium name="Lawrence Berkeley National Laboratory"/>
            <person name="Harder C.B."/>
            <person name="Miyauchi S."/>
            <person name="Viragh M."/>
            <person name="Kuo A."/>
            <person name="Thoen E."/>
            <person name="Andreopoulos B."/>
            <person name="Lu D."/>
            <person name="Skrede I."/>
            <person name="Drula E."/>
            <person name="Henrissat B."/>
            <person name="Morin E."/>
            <person name="Kohler A."/>
            <person name="Barry K."/>
            <person name="LaButti K."/>
            <person name="Morin E."/>
            <person name="Salamov A."/>
            <person name="Lipzen A."/>
            <person name="Mereny Z."/>
            <person name="Hegedus B."/>
            <person name="Baldrian P."/>
            <person name="Stursova M."/>
            <person name="Weitz H."/>
            <person name="Taylor A."/>
            <person name="Grigoriev I.V."/>
            <person name="Nagy L.G."/>
            <person name="Martin F."/>
            <person name="Kauserud H."/>
        </authorList>
    </citation>
    <scope>NUCLEOTIDE SEQUENCE</scope>
    <source>
        <strain evidence="2">CBHHK182m</strain>
    </source>
</reference>
<dbReference type="EMBL" id="JARKIB010000365">
    <property type="protein sequence ID" value="KAJ7712483.1"/>
    <property type="molecule type" value="Genomic_DNA"/>
</dbReference>
<evidence type="ECO:0000313" key="3">
    <source>
        <dbReference type="Proteomes" id="UP001215598"/>
    </source>
</evidence>
<feature type="chain" id="PRO_5042062022" evidence="1">
    <location>
        <begin position="17"/>
        <end position="299"/>
    </location>
</feature>